<evidence type="ECO:0000313" key="2">
    <source>
        <dbReference type="Proteomes" id="UP000604341"/>
    </source>
</evidence>
<dbReference type="EMBL" id="BMPE01000015">
    <property type="protein sequence ID" value="GGL13016.1"/>
    <property type="molecule type" value="Genomic_DNA"/>
</dbReference>
<proteinExistence type="predicted"/>
<evidence type="ECO:0000313" key="1">
    <source>
        <dbReference type="EMBL" id="GGL13016.1"/>
    </source>
</evidence>
<dbReference type="Proteomes" id="UP000604341">
    <property type="component" value="Unassembled WGS sequence"/>
</dbReference>
<keyword evidence="2" id="KW-1185">Reference proteome</keyword>
<protein>
    <submittedName>
        <fullName evidence="1">Uncharacterized protein</fullName>
    </submittedName>
</protein>
<sequence length="63" mass="6934">MPYQMSDDFSVLTINSSTTPEEFKAALKNLSPDVVKVQDSVRTDVQALLPLAQRLGIRVEAQA</sequence>
<reference evidence="2" key="1">
    <citation type="journal article" date="2019" name="Int. J. Syst. Evol. Microbiol.">
        <title>The Global Catalogue of Microorganisms (GCM) 10K type strain sequencing project: providing services to taxonomists for standard genome sequencing and annotation.</title>
        <authorList>
            <consortium name="The Broad Institute Genomics Platform"/>
            <consortium name="The Broad Institute Genome Sequencing Center for Infectious Disease"/>
            <person name="Wu L."/>
            <person name="Ma J."/>
        </authorList>
    </citation>
    <scope>NUCLEOTIDE SEQUENCE [LARGE SCALE GENOMIC DNA]</scope>
    <source>
        <strain evidence="2">JCM 19173</strain>
    </source>
</reference>
<organism evidence="1 2">
    <name type="scientific">Deinococcus radiotolerans</name>
    <dbReference type="NCBI Taxonomy" id="1309407"/>
    <lineage>
        <taxon>Bacteria</taxon>
        <taxon>Thermotogati</taxon>
        <taxon>Deinococcota</taxon>
        <taxon>Deinococci</taxon>
        <taxon>Deinococcales</taxon>
        <taxon>Deinococcaceae</taxon>
        <taxon>Deinococcus</taxon>
    </lineage>
</organism>
<gene>
    <name evidence="1" type="ORF">GCM10010844_34730</name>
</gene>
<comment type="caution">
    <text evidence="1">The sequence shown here is derived from an EMBL/GenBank/DDBJ whole genome shotgun (WGS) entry which is preliminary data.</text>
</comment>
<name>A0ABQ2FP31_9DEIO</name>
<accession>A0ABQ2FP31</accession>